<accession>A0A840V4P2</accession>
<proteinExistence type="predicted"/>
<protein>
    <submittedName>
        <fullName evidence="1">Uncharacterized protein</fullName>
    </submittedName>
</protein>
<organism evidence="1 2">
    <name type="scientific">Desulfoprunum benzoelyticum</name>
    <dbReference type="NCBI Taxonomy" id="1506996"/>
    <lineage>
        <taxon>Bacteria</taxon>
        <taxon>Pseudomonadati</taxon>
        <taxon>Thermodesulfobacteriota</taxon>
        <taxon>Desulfobulbia</taxon>
        <taxon>Desulfobulbales</taxon>
        <taxon>Desulfobulbaceae</taxon>
        <taxon>Desulfoprunum</taxon>
    </lineage>
</organism>
<name>A0A840V4P2_9BACT</name>
<keyword evidence="2" id="KW-1185">Reference proteome</keyword>
<dbReference type="AlphaFoldDB" id="A0A840V4P2"/>
<reference evidence="1 2" key="1">
    <citation type="submission" date="2020-08" db="EMBL/GenBank/DDBJ databases">
        <title>Genomic Encyclopedia of Type Strains, Phase IV (KMG-IV): sequencing the most valuable type-strain genomes for metagenomic binning, comparative biology and taxonomic classification.</title>
        <authorList>
            <person name="Goeker M."/>
        </authorList>
    </citation>
    <scope>NUCLEOTIDE SEQUENCE [LARGE SCALE GENOMIC DNA]</scope>
    <source>
        <strain evidence="1 2">DSM 28570</strain>
    </source>
</reference>
<sequence>MNPDEISASIRKMRLDDIDDIKRIYQHITQ</sequence>
<comment type="caution">
    <text evidence="1">The sequence shown here is derived from an EMBL/GenBank/DDBJ whole genome shotgun (WGS) entry which is preliminary data.</text>
</comment>
<evidence type="ECO:0000313" key="1">
    <source>
        <dbReference type="EMBL" id="MBB5348709.1"/>
    </source>
</evidence>
<dbReference type="EMBL" id="JACHEO010000014">
    <property type="protein sequence ID" value="MBB5348709.1"/>
    <property type="molecule type" value="Genomic_DNA"/>
</dbReference>
<evidence type="ECO:0000313" key="2">
    <source>
        <dbReference type="Proteomes" id="UP000539642"/>
    </source>
</evidence>
<dbReference type="Proteomes" id="UP000539642">
    <property type="component" value="Unassembled WGS sequence"/>
</dbReference>
<gene>
    <name evidence="1" type="ORF">HNQ81_002449</name>
</gene>